<feature type="coiled-coil region" evidence="1">
    <location>
        <begin position="176"/>
        <end position="234"/>
    </location>
</feature>
<accession>A0AAD4K3N7</accession>
<organism evidence="3 4">
    <name type="scientific">Drosophila rubida</name>
    <dbReference type="NCBI Taxonomy" id="30044"/>
    <lineage>
        <taxon>Eukaryota</taxon>
        <taxon>Metazoa</taxon>
        <taxon>Ecdysozoa</taxon>
        <taxon>Arthropoda</taxon>
        <taxon>Hexapoda</taxon>
        <taxon>Insecta</taxon>
        <taxon>Pterygota</taxon>
        <taxon>Neoptera</taxon>
        <taxon>Endopterygota</taxon>
        <taxon>Diptera</taxon>
        <taxon>Brachycera</taxon>
        <taxon>Muscomorpha</taxon>
        <taxon>Ephydroidea</taxon>
        <taxon>Drosophilidae</taxon>
        <taxon>Drosophila</taxon>
    </lineage>
</organism>
<dbReference type="EMBL" id="JAJJHW010001127">
    <property type="protein sequence ID" value="KAH8376943.1"/>
    <property type="molecule type" value="Genomic_DNA"/>
</dbReference>
<feature type="compositionally biased region" description="Basic and acidic residues" evidence="2">
    <location>
        <begin position="115"/>
        <end position="133"/>
    </location>
</feature>
<feature type="region of interest" description="Disordered" evidence="2">
    <location>
        <begin position="115"/>
        <end position="153"/>
    </location>
</feature>
<proteinExistence type="predicted"/>
<protein>
    <submittedName>
        <fullName evidence="3">Uncharacterized protein</fullName>
    </submittedName>
</protein>
<dbReference type="AlphaFoldDB" id="A0AAD4K3N7"/>
<comment type="caution">
    <text evidence="3">The sequence shown here is derived from an EMBL/GenBank/DDBJ whole genome shotgun (WGS) entry which is preliminary data.</text>
</comment>
<keyword evidence="4" id="KW-1185">Reference proteome</keyword>
<evidence type="ECO:0000313" key="4">
    <source>
        <dbReference type="Proteomes" id="UP001200034"/>
    </source>
</evidence>
<evidence type="ECO:0000256" key="2">
    <source>
        <dbReference type="SAM" id="MobiDB-lite"/>
    </source>
</evidence>
<sequence>MDSARVFRKYLTARVRAERMSVLSAKQRHPPLQRYNHSYSRLPAGGRLSESLHLNLNRFSPRRNDCYCKKEAHQCPVVNPHKPKSKLKIKYKNPVLVVPSRPRLYCSSSQERSEGRVHFSRSPLREGKRREQETPLSCPIAAQSGTPMEPKERHISFTDPAPPFCVKATNEMPQITKQLTTLMQKLEDQLACEKKQKEELNAINVQLKQLSGNVSNLNDKYKQLETEKSKLNLEQLRCQSLEVKKVCHKPSSMCQFCQHQQLPVLSSMHNALFQLMGSRLFTDVALTILLRADNVYHVNVRDLETGKVLGCLLVNEEGIKEANSLGIFQEMLTFCVIDVRSSMNTRDAIFGGINFEFVRNQRLSAGNNSERKQLFKDMHNPISSLQADQAVSKSPKRCKSKSKLSVSQAMLQIGSISKSLVLSDEEAKYPVSGIEIVSMMESSPDGSEADQQSAS</sequence>
<dbReference type="Proteomes" id="UP001200034">
    <property type="component" value="Unassembled WGS sequence"/>
</dbReference>
<name>A0AAD4K3N7_9MUSC</name>
<keyword evidence="1" id="KW-0175">Coiled coil</keyword>
<reference evidence="3" key="1">
    <citation type="journal article" date="2021" name="Mol. Ecol. Resour.">
        <title>Phylogenomic analyses of the genus Drosophila reveals genomic signals of climate adaptation.</title>
        <authorList>
            <person name="Li F."/>
            <person name="Rane R.V."/>
            <person name="Luria V."/>
            <person name="Xiong Z."/>
            <person name="Chen J."/>
            <person name="Li Z."/>
            <person name="Catullo R.A."/>
            <person name="Griffin P.C."/>
            <person name="Schiffer M."/>
            <person name="Pearce S."/>
            <person name="Lee S.F."/>
            <person name="McElroy K."/>
            <person name="Stocker A."/>
            <person name="Shirriffs J."/>
            <person name="Cockerell F."/>
            <person name="Coppin C."/>
            <person name="Sgro C.M."/>
            <person name="Karger A."/>
            <person name="Cain J.W."/>
            <person name="Weber J.A."/>
            <person name="Santpere G."/>
            <person name="Kirschner M.W."/>
            <person name="Hoffmann A.A."/>
            <person name="Oakeshott J.G."/>
            <person name="Zhang G."/>
        </authorList>
    </citation>
    <scope>NUCLEOTIDE SEQUENCE</scope>
    <source>
        <strain evidence="3">BGI-SZ-2011g</strain>
    </source>
</reference>
<evidence type="ECO:0000256" key="1">
    <source>
        <dbReference type="SAM" id="Coils"/>
    </source>
</evidence>
<gene>
    <name evidence="3" type="ORF">KR093_002323</name>
</gene>
<evidence type="ECO:0000313" key="3">
    <source>
        <dbReference type="EMBL" id="KAH8376943.1"/>
    </source>
</evidence>